<protein>
    <submittedName>
        <fullName evidence="2">Uncharacterized protein</fullName>
    </submittedName>
</protein>
<proteinExistence type="predicted"/>
<dbReference type="AlphaFoldDB" id="A0A6M3XV99"/>
<sequence>MTWAQATTHQAKPRKLTNTDADYAEYVVKSGHTIYKNTLVVFEDSSGLTGYVTYAENAASETFAGVAATTVTGDGTATIKVYRKGFFEFVKDTPAITDVGTEFYCDGGSSGTDATVQSGTTTGCKVGMCVGYKTSNLVLSIDGYCP</sequence>
<gene>
    <name evidence="1" type="ORF">MM415B01744_0012</name>
    <name evidence="2" type="ORF">TM448B02836_0007</name>
</gene>
<evidence type="ECO:0000313" key="2">
    <source>
        <dbReference type="EMBL" id="QJI01921.1"/>
    </source>
</evidence>
<dbReference type="EMBL" id="MT144961">
    <property type="protein sequence ID" value="QJI01921.1"/>
    <property type="molecule type" value="Genomic_DNA"/>
</dbReference>
<name>A0A6M3XV99_9ZZZZ</name>
<accession>A0A6M3XV99</accession>
<evidence type="ECO:0000313" key="1">
    <source>
        <dbReference type="EMBL" id="QJA57007.1"/>
    </source>
</evidence>
<reference evidence="2" key="1">
    <citation type="submission" date="2020-03" db="EMBL/GenBank/DDBJ databases">
        <title>The deep terrestrial virosphere.</title>
        <authorList>
            <person name="Holmfeldt K."/>
            <person name="Nilsson E."/>
            <person name="Simone D."/>
            <person name="Lopez-Fernandez M."/>
            <person name="Wu X."/>
            <person name="de Brujin I."/>
            <person name="Lundin D."/>
            <person name="Andersson A."/>
            <person name="Bertilsson S."/>
            <person name="Dopson M."/>
        </authorList>
    </citation>
    <scope>NUCLEOTIDE SEQUENCE</scope>
    <source>
        <strain evidence="1">MM415B01744</strain>
        <strain evidence="2">TM448B02836</strain>
    </source>
</reference>
<dbReference type="EMBL" id="MT141249">
    <property type="protein sequence ID" value="QJA57007.1"/>
    <property type="molecule type" value="Genomic_DNA"/>
</dbReference>
<organism evidence="2">
    <name type="scientific">viral metagenome</name>
    <dbReference type="NCBI Taxonomy" id="1070528"/>
    <lineage>
        <taxon>unclassified sequences</taxon>
        <taxon>metagenomes</taxon>
        <taxon>organismal metagenomes</taxon>
    </lineage>
</organism>